<dbReference type="GO" id="GO:0016706">
    <property type="term" value="F:2-oxoglutarate-dependent dioxygenase activity"/>
    <property type="evidence" value="ECO:0007669"/>
    <property type="project" value="UniProtKB-ARBA"/>
</dbReference>
<evidence type="ECO:0000313" key="7">
    <source>
        <dbReference type="EMBL" id="RPJ93259.1"/>
    </source>
</evidence>
<sequence>MVKITPNSTGFGAEVTDCPAGLKMTDDELNELVRAWTDHSILCFRGVDMTPAEHIAFSRRLGELHIMTPLKFNLDGYPEVFVVSNASKADPSKPVAGNAEGDAGLRRAGEGFHTDGEDKAIPNTGSFLYARQVPPERGDTLFVDMYAAYEALPQRIKTLIAGRRARYSRIDLHATHYPLMAPLTDEEKLARPDVYHPLARKHPVSGRTSLYIGRWACDVEGLPEDEGQALVKFLQDFARQPQFIYTHKWNIGDAVLWDNRCTQHCATGFDDTKYVRTMHRTTLEGELPIMARSSAGISSAMLNEYSIS</sequence>
<dbReference type="Gene3D" id="3.60.130.10">
    <property type="entry name" value="Clavaminate synthase-like"/>
    <property type="match status" value="1"/>
</dbReference>
<dbReference type="EMBL" id="QVXO01000003">
    <property type="protein sequence ID" value="RPJ93259.1"/>
    <property type="molecule type" value="Genomic_DNA"/>
</dbReference>
<dbReference type="InterPro" id="IPR042098">
    <property type="entry name" value="TauD-like_sf"/>
</dbReference>
<reference evidence="7 8" key="1">
    <citation type="submission" date="2018-08" db="EMBL/GenBank/DDBJ databases">
        <title>Achromobacter xylosoxidans Genome sequencing and assembly.</title>
        <authorList>
            <person name="Wang R."/>
            <person name="Rensing C."/>
            <person name="Li Y."/>
        </authorList>
    </citation>
    <scope>NUCLEOTIDE SEQUENCE [LARGE SCALE GENOMIC DNA]</scope>
    <source>
        <strain evidence="7 8">GD003A</strain>
    </source>
</reference>
<dbReference type="AlphaFoldDB" id="A0A424WJA7"/>
<dbReference type="Proteomes" id="UP000285324">
    <property type="component" value="Unassembled WGS sequence"/>
</dbReference>
<comment type="caution">
    <text evidence="7">The sequence shown here is derived from an EMBL/GenBank/DDBJ whole genome shotgun (WGS) entry which is preliminary data.</text>
</comment>
<name>A0A424WJA7_ALCXX</name>
<keyword evidence="2" id="KW-0479">Metal-binding</keyword>
<keyword evidence="5" id="KW-0408">Iron</keyword>
<evidence type="ECO:0000256" key="2">
    <source>
        <dbReference type="ARBA" id="ARBA00022723"/>
    </source>
</evidence>
<dbReference type="Pfam" id="PF02668">
    <property type="entry name" value="TauD"/>
    <property type="match status" value="1"/>
</dbReference>
<dbReference type="SUPFAM" id="SSF51197">
    <property type="entry name" value="Clavaminate synthase-like"/>
    <property type="match status" value="1"/>
</dbReference>
<dbReference type="PANTHER" id="PTHR43779:SF3">
    <property type="entry name" value="(3R)-3-[(CARBOXYMETHYL)AMINO]FATTY ACID OXYGENASE_DECARBOXYLASE"/>
    <property type="match status" value="1"/>
</dbReference>
<dbReference type="OrthoDB" id="8893262at2"/>
<dbReference type="GO" id="GO:0046872">
    <property type="term" value="F:metal ion binding"/>
    <property type="evidence" value="ECO:0007669"/>
    <property type="project" value="UniProtKB-KW"/>
</dbReference>
<evidence type="ECO:0000313" key="8">
    <source>
        <dbReference type="Proteomes" id="UP000285324"/>
    </source>
</evidence>
<accession>A0A424WJA7</accession>
<comment type="similarity">
    <text evidence="1">Belongs to the TfdA dioxygenase family.</text>
</comment>
<dbReference type="InterPro" id="IPR051178">
    <property type="entry name" value="TfdA_dioxygenase"/>
</dbReference>
<evidence type="ECO:0000256" key="1">
    <source>
        <dbReference type="ARBA" id="ARBA00005896"/>
    </source>
</evidence>
<protein>
    <submittedName>
        <fullName evidence="7">TauD/TfdA family dioxygenase</fullName>
    </submittedName>
</protein>
<proteinExistence type="inferred from homology"/>
<dbReference type="PANTHER" id="PTHR43779">
    <property type="entry name" value="DIOXYGENASE RV0097-RELATED"/>
    <property type="match status" value="1"/>
</dbReference>
<keyword evidence="4" id="KW-0560">Oxidoreductase</keyword>
<dbReference type="InterPro" id="IPR003819">
    <property type="entry name" value="TauD/TfdA-like"/>
</dbReference>
<gene>
    <name evidence="7" type="ORF">DY367_02710</name>
</gene>
<organism evidence="7 8">
    <name type="scientific">Alcaligenes xylosoxydans xylosoxydans</name>
    <name type="common">Achromobacter xylosoxidans</name>
    <dbReference type="NCBI Taxonomy" id="85698"/>
    <lineage>
        <taxon>Bacteria</taxon>
        <taxon>Pseudomonadati</taxon>
        <taxon>Pseudomonadota</taxon>
        <taxon>Betaproteobacteria</taxon>
        <taxon>Burkholderiales</taxon>
        <taxon>Alcaligenaceae</taxon>
        <taxon>Achromobacter</taxon>
    </lineage>
</organism>
<evidence type="ECO:0000259" key="6">
    <source>
        <dbReference type="Pfam" id="PF02668"/>
    </source>
</evidence>
<evidence type="ECO:0000256" key="4">
    <source>
        <dbReference type="ARBA" id="ARBA00023002"/>
    </source>
</evidence>
<evidence type="ECO:0000256" key="5">
    <source>
        <dbReference type="ARBA" id="ARBA00023004"/>
    </source>
</evidence>
<feature type="domain" description="TauD/TfdA-like" evidence="6">
    <location>
        <begin position="7"/>
        <end position="282"/>
    </location>
</feature>
<keyword evidence="3 7" id="KW-0223">Dioxygenase</keyword>
<evidence type="ECO:0000256" key="3">
    <source>
        <dbReference type="ARBA" id="ARBA00022964"/>
    </source>
</evidence>